<name>A0A150S1J9_SORCE</name>
<dbReference type="InterPro" id="IPR036388">
    <property type="entry name" value="WH-like_DNA-bd_sf"/>
</dbReference>
<dbReference type="InterPro" id="IPR011991">
    <property type="entry name" value="ArsR-like_HTH"/>
</dbReference>
<dbReference type="SMART" id="SM00347">
    <property type="entry name" value="HTH_MARR"/>
    <property type="match status" value="1"/>
</dbReference>
<dbReference type="GO" id="GO:0003700">
    <property type="term" value="F:DNA-binding transcription factor activity"/>
    <property type="evidence" value="ECO:0007669"/>
    <property type="project" value="InterPro"/>
</dbReference>
<dbReference type="InterPro" id="IPR036390">
    <property type="entry name" value="WH_DNA-bd_sf"/>
</dbReference>
<evidence type="ECO:0000259" key="1">
    <source>
        <dbReference type="PROSITE" id="PS50995"/>
    </source>
</evidence>
<sequence>MTSKSLPYFDENTEPLSSRIATGLHKIGLAMKQQAWQQANEEGLSATQGQILAALVAHGPLTGSELSERLGVTLPTISDSVRVLVEKKLLTKSPDPRHPRASLLTPTEKGATLGARARSWPEFMATALNDLAPDEQRAFFSGVLKMIRTLQEQGLVPLSGMCVTCTHFRPNVREGASPHHCAFVDAPLANEQLRLDCPEQERAAETARRDLWEQFIRRP</sequence>
<organism evidence="2 3">
    <name type="scientific">Sorangium cellulosum</name>
    <name type="common">Polyangium cellulosum</name>
    <dbReference type="NCBI Taxonomy" id="56"/>
    <lineage>
        <taxon>Bacteria</taxon>
        <taxon>Pseudomonadati</taxon>
        <taxon>Myxococcota</taxon>
        <taxon>Polyangia</taxon>
        <taxon>Polyangiales</taxon>
        <taxon>Polyangiaceae</taxon>
        <taxon>Sorangium</taxon>
    </lineage>
</organism>
<dbReference type="AlphaFoldDB" id="A0A150S1J9"/>
<dbReference type="InterPro" id="IPR039422">
    <property type="entry name" value="MarR/SlyA-like"/>
</dbReference>
<gene>
    <name evidence="2" type="ORF">BE17_47780</name>
</gene>
<reference evidence="2 3" key="1">
    <citation type="submission" date="2014-02" db="EMBL/GenBank/DDBJ databases">
        <title>The small core and large imbalanced accessory genome model reveals a collaborative survival strategy of Sorangium cellulosum strains in nature.</title>
        <authorList>
            <person name="Han K."/>
            <person name="Peng R."/>
            <person name="Blom J."/>
            <person name="Li Y.-Z."/>
        </authorList>
    </citation>
    <scope>NUCLEOTIDE SEQUENCE [LARGE SCALE GENOMIC DNA]</scope>
    <source>
        <strain evidence="2 3">So0011-07</strain>
    </source>
</reference>
<dbReference type="Gene3D" id="1.10.10.10">
    <property type="entry name" value="Winged helix-like DNA-binding domain superfamily/Winged helix DNA-binding domain"/>
    <property type="match status" value="1"/>
</dbReference>
<dbReference type="PROSITE" id="PS50995">
    <property type="entry name" value="HTH_MARR_2"/>
    <property type="match status" value="1"/>
</dbReference>
<evidence type="ECO:0000313" key="3">
    <source>
        <dbReference type="Proteomes" id="UP000075635"/>
    </source>
</evidence>
<dbReference type="EMBL" id="JEMB01001569">
    <property type="protein sequence ID" value="KYF86271.1"/>
    <property type="molecule type" value="Genomic_DNA"/>
</dbReference>
<dbReference type="Pfam" id="PF12802">
    <property type="entry name" value="MarR_2"/>
    <property type="match status" value="1"/>
</dbReference>
<dbReference type="PANTHER" id="PTHR33164">
    <property type="entry name" value="TRANSCRIPTIONAL REGULATOR, MARR FAMILY"/>
    <property type="match status" value="1"/>
</dbReference>
<comment type="caution">
    <text evidence="2">The sequence shown here is derived from an EMBL/GenBank/DDBJ whole genome shotgun (WGS) entry which is preliminary data.</text>
</comment>
<evidence type="ECO:0000313" key="2">
    <source>
        <dbReference type="EMBL" id="KYF86271.1"/>
    </source>
</evidence>
<proteinExistence type="predicted"/>
<dbReference type="GO" id="GO:0006950">
    <property type="term" value="P:response to stress"/>
    <property type="evidence" value="ECO:0007669"/>
    <property type="project" value="TreeGrafter"/>
</dbReference>
<protein>
    <submittedName>
        <fullName evidence="2">MarR family transcriptional regulator</fullName>
    </submittedName>
</protein>
<dbReference type="Proteomes" id="UP000075635">
    <property type="component" value="Unassembled WGS sequence"/>
</dbReference>
<dbReference type="SUPFAM" id="SSF46785">
    <property type="entry name" value="Winged helix' DNA-binding domain"/>
    <property type="match status" value="1"/>
</dbReference>
<feature type="domain" description="HTH marR-type" evidence="1">
    <location>
        <begin position="17"/>
        <end position="148"/>
    </location>
</feature>
<dbReference type="InterPro" id="IPR000835">
    <property type="entry name" value="HTH_MarR-typ"/>
</dbReference>
<accession>A0A150S1J9</accession>
<dbReference type="PANTHER" id="PTHR33164:SF43">
    <property type="entry name" value="HTH-TYPE TRANSCRIPTIONAL REPRESSOR YETL"/>
    <property type="match status" value="1"/>
</dbReference>
<dbReference type="CDD" id="cd00090">
    <property type="entry name" value="HTH_ARSR"/>
    <property type="match status" value="1"/>
</dbReference>